<gene>
    <name evidence="1" type="ORF">DF3PB_1360006</name>
</gene>
<reference evidence="1" key="1">
    <citation type="submission" date="2018-07" db="EMBL/GenBank/DDBJ databases">
        <authorList>
            <person name="Quirk P.G."/>
            <person name="Krulwich T.A."/>
        </authorList>
    </citation>
    <scope>NUCLEOTIDE SEQUENCE</scope>
</reference>
<dbReference type="AlphaFoldDB" id="A0A380T9H2"/>
<proteinExistence type="predicted"/>
<dbReference type="EMBL" id="UIDG01000042">
    <property type="protein sequence ID" value="SUS04623.1"/>
    <property type="molecule type" value="Genomic_DNA"/>
</dbReference>
<sequence length="204" mass="23106">MFDSSLTDVRCLSTLELYWQSTALILSRRERILVRDARFVCYRTGMVAFLSLLFSRIKTSCFVSLHAIRALLALKTANIFHCGVNKMKEETRLAETGHNLPDHAESDLKIGQRPCFGTQKARLQVRDPAHQIAQSARFDLRQCAHRVIDFPLQFAKTVLTLRAHSSLPLLPDVPLRPMGAPMPEKCNRPQPVCEPPAIDGWRSL</sequence>
<organism evidence="1">
    <name type="scientific">metagenome</name>
    <dbReference type="NCBI Taxonomy" id="256318"/>
    <lineage>
        <taxon>unclassified sequences</taxon>
        <taxon>metagenomes</taxon>
    </lineage>
</organism>
<accession>A0A380T9H2</accession>
<protein>
    <submittedName>
        <fullName evidence="1">Uncharacterized protein</fullName>
    </submittedName>
</protein>
<name>A0A380T9H2_9ZZZZ</name>
<evidence type="ECO:0000313" key="1">
    <source>
        <dbReference type="EMBL" id="SUS04623.1"/>
    </source>
</evidence>